<evidence type="ECO:0000313" key="2">
    <source>
        <dbReference type="Proteomes" id="UP000324800"/>
    </source>
</evidence>
<proteinExistence type="predicted"/>
<dbReference type="EMBL" id="SNRW01030726">
    <property type="protein sequence ID" value="KAA6357872.1"/>
    <property type="molecule type" value="Genomic_DNA"/>
</dbReference>
<dbReference type="AlphaFoldDB" id="A0A5J4TJ56"/>
<feature type="non-terminal residue" evidence="1">
    <location>
        <position position="52"/>
    </location>
</feature>
<protein>
    <submittedName>
        <fullName evidence="1">Uncharacterized protein</fullName>
    </submittedName>
</protein>
<reference evidence="1 2" key="1">
    <citation type="submission" date="2019-03" db="EMBL/GenBank/DDBJ databases">
        <title>Single cell metagenomics reveals metabolic interactions within the superorganism composed of flagellate Streblomastix strix and complex community of Bacteroidetes bacteria on its surface.</title>
        <authorList>
            <person name="Treitli S.C."/>
            <person name="Kolisko M."/>
            <person name="Husnik F."/>
            <person name="Keeling P."/>
            <person name="Hampl V."/>
        </authorList>
    </citation>
    <scope>NUCLEOTIDE SEQUENCE [LARGE SCALE GENOMIC DNA]</scope>
    <source>
        <strain evidence="1">ST1C</strain>
    </source>
</reference>
<comment type="caution">
    <text evidence="1">The sequence shown here is derived from an EMBL/GenBank/DDBJ whole genome shotgun (WGS) entry which is preliminary data.</text>
</comment>
<evidence type="ECO:0000313" key="1">
    <source>
        <dbReference type="EMBL" id="KAA6357872.1"/>
    </source>
</evidence>
<name>A0A5J4TJ56_9EUKA</name>
<gene>
    <name evidence="1" type="ORF">EZS28_046600</name>
</gene>
<accession>A0A5J4TJ56</accession>
<sequence>MVLKLPKGCWQVKTAMFKGHDTGVNSYIQTVRRLEHLPNTIVEFLDEQKKEK</sequence>
<organism evidence="1 2">
    <name type="scientific">Streblomastix strix</name>
    <dbReference type="NCBI Taxonomy" id="222440"/>
    <lineage>
        <taxon>Eukaryota</taxon>
        <taxon>Metamonada</taxon>
        <taxon>Preaxostyla</taxon>
        <taxon>Oxymonadida</taxon>
        <taxon>Streblomastigidae</taxon>
        <taxon>Streblomastix</taxon>
    </lineage>
</organism>
<dbReference type="Proteomes" id="UP000324800">
    <property type="component" value="Unassembled WGS sequence"/>
</dbReference>